<dbReference type="CDD" id="cd11041">
    <property type="entry name" value="CYP503A1-like"/>
    <property type="match status" value="1"/>
</dbReference>
<dbReference type="Proteomes" id="UP000298030">
    <property type="component" value="Unassembled WGS sequence"/>
</dbReference>
<dbReference type="GO" id="GO:0020037">
    <property type="term" value="F:heme binding"/>
    <property type="evidence" value="ECO:0007669"/>
    <property type="project" value="InterPro"/>
</dbReference>
<dbReference type="Pfam" id="PF00067">
    <property type="entry name" value="p450"/>
    <property type="match status" value="1"/>
</dbReference>
<dbReference type="InterPro" id="IPR001128">
    <property type="entry name" value="Cyt_P450"/>
</dbReference>
<proteinExistence type="inferred from homology"/>
<name>A0A4Y7U0J2_COPMI</name>
<dbReference type="PRINTS" id="PR00465">
    <property type="entry name" value="EP450IV"/>
</dbReference>
<dbReference type="EMBL" id="QPFP01000001">
    <property type="protein sequence ID" value="TEB39784.1"/>
    <property type="molecule type" value="Genomic_DNA"/>
</dbReference>
<evidence type="ECO:0000256" key="2">
    <source>
        <dbReference type="ARBA" id="ARBA00004370"/>
    </source>
</evidence>
<dbReference type="Gene3D" id="1.10.630.10">
    <property type="entry name" value="Cytochrome P450"/>
    <property type="match status" value="1"/>
</dbReference>
<keyword evidence="6 12" id="KW-0479">Metal-binding</keyword>
<dbReference type="AlphaFoldDB" id="A0A4Y7U0J2"/>
<evidence type="ECO:0000256" key="1">
    <source>
        <dbReference type="ARBA" id="ARBA00001971"/>
    </source>
</evidence>
<comment type="cofactor">
    <cofactor evidence="1 12">
        <name>heme</name>
        <dbReference type="ChEBI" id="CHEBI:30413"/>
    </cofactor>
</comment>
<dbReference type="GO" id="GO:0005506">
    <property type="term" value="F:iron ion binding"/>
    <property type="evidence" value="ECO:0007669"/>
    <property type="project" value="InterPro"/>
</dbReference>
<dbReference type="PANTHER" id="PTHR46206:SF5">
    <property type="entry name" value="P450, PUTATIVE (EUROFUNG)-RELATED"/>
    <property type="match status" value="1"/>
</dbReference>
<keyword evidence="11" id="KW-0472">Membrane</keyword>
<evidence type="ECO:0000256" key="9">
    <source>
        <dbReference type="ARBA" id="ARBA00023004"/>
    </source>
</evidence>
<dbReference type="InterPro" id="IPR002403">
    <property type="entry name" value="Cyt_P450_E_grp-IV"/>
</dbReference>
<evidence type="ECO:0000256" key="7">
    <source>
        <dbReference type="ARBA" id="ARBA00022989"/>
    </source>
</evidence>
<dbReference type="InterPro" id="IPR017972">
    <property type="entry name" value="Cyt_P450_CS"/>
</dbReference>
<dbReference type="SUPFAM" id="SSF48264">
    <property type="entry name" value="Cytochrome P450"/>
    <property type="match status" value="1"/>
</dbReference>
<evidence type="ECO:0000256" key="12">
    <source>
        <dbReference type="PIRSR" id="PIRSR602403-1"/>
    </source>
</evidence>
<keyword evidence="9 12" id="KW-0408">Iron</keyword>
<keyword evidence="7" id="KW-1133">Transmembrane helix</keyword>
<evidence type="ECO:0000313" key="14">
    <source>
        <dbReference type="EMBL" id="TEB39784.1"/>
    </source>
</evidence>
<dbReference type="STRING" id="71717.A0A4Y7U0J2"/>
<dbReference type="GO" id="GO:0016020">
    <property type="term" value="C:membrane"/>
    <property type="evidence" value="ECO:0007669"/>
    <property type="project" value="UniProtKB-SubCell"/>
</dbReference>
<reference evidence="14 15" key="1">
    <citation type="journal article" date="2019" name="Nat. Ecol. Evol.">
        <title>Megaphylogeny resolves global patterns of mushroom evolution.</title>
        <authorList>
            <person name="Varga T."/>
            <person name="Krizsan K."/>
            <person name="Foldi C."/>
            <person name="Dima B."/>
            <person name="Sanchez-Garcia M."/>
            <person name="Sanchez-Ramirez S."/>
            <person name="Szollosi G.J."/>
            <person name="Szarkandi J.G."/>
            <person name="Papp V."/>
            <person name="Albert L."/>
            <person name="Andreopoulos W."/>
            <person name="Angelini C."/>
            <person name="Antonin V."/>
            <person name="Barry K.W."/>
            <person name="Bougher N.L."/>
            <person name="Buchanan P."/>
            <person name="Buyck B."/>
            <person name="Bense V."/>
            <person name="Catcheside P."/>
            <person name="Chovatia M."/>
            <person name="Cooper J."/>
            <person name="Damon W."/>
            <person name="Desjardin D."/>
            <person name="Finy P."/>
            <person name="Geml J."/>
            <person name="Haridas S."/>
            <person name="Hughes K."/>
            <person name="Justo A."/>
            <person name="Karasinski D."/>
            <person name="Kautmanova I."/>
            <person name="Kiss B."/>
            <person name="Kocsube S."/>
            <person name="Kotiranta H."/>
            <person name="LaButti K.M."/>
            <person name="Lechner B.E."/>
            <person name="Liimatainen K."/>
            <person name="Lipzen A."/>
            <person name="Lukacs Z."/>
            <person name="Mihaltcheva S."/>
            <person name="Morgado L.N."/>
            <person name="Niskanen T."/>
            <person name="Noordeloos M.E."/>
            <person name="Ohm R.A."/>
            <person name="Ortiz-Santana B."/>
            <person name="Ovrebo C."/>
            <person name="Racz N."/>
            <person name="Riley R."/>
            <person name="Savchenko A."/>
            <person name="Shiryaev A."/>
            <person name="Soop K."/>
            <person name="Spirin V."/>
            <person name="Szebenyi C."/>
            <person name="Tomsovsky M."/>
            <person name="Tulloss R.E."/>
            <person name="Uehling J."/>
            <person name="Grigoriev I.V."/>
            <person name="Vagvolgyi C."/>
            <person name="Papp T."/>
            <person name="Martin F.M."/>
            <person name="Miettinen O."/>
            <person name="Hibbett D.S."/>
            <person name="Nagy L.G."/>
        </authorList>
    </citation>
    <scope>NUCLEOTIDE SEQUENCE [LARGE SCALE GENOMIC DNA]</scope>
    <source>
        <strain evidence="14 15">FP101781</strain>
    </source>
</reference>
<dbReference type="GO" id="GO:0016705">
    <property type="term" value="F:oxidoreductase activity, acting on paired donors, with incorporation or reduction of molecular oxygen"/>
    <property type="evidence" value="ECO:0007669"/>
    <property type="project" value="InterPro"/>
</dbReference>
<evidence type="ECO:0000313" key="15">
    <source>
        <dbReference type="Proteomes" id="UP000298030"/>
    </source>
</evidence>
<keyword evidence="15" id="KW-1185">Reference proteome</keyword>
<comment type="caution">
    <text evidence="14">The sequence shown here is derived from an EMBL/GenBank/DDBJ whole genome shotgun (WGS) entry which is preliminary data.</text>
</comment>
<evidence type="ECO:0000256" key="6">
    <source>
        <dbReference type="ARBA" id="ARBA00022723"/>
    </source>
</evidence>
<dbReference type="GO" id="GO:0004497">
    <property type="term" value="F:monooxygenase activity"/>
    <property type="evidence" value="ECO:0007669"/>
    <property type="project" value="UniProtKB-KW"/>
</dbReference>
<keyword evidence="4 12" id="KW-0349">Heme</keyword>
<organism evidence="14 15">
    <name type="scientific">Coprinellus micaceus</name>
    <name type="common">Glistening ink-cap mushroom</name>
    <name type="synonym">Coprinus micaceus</name>
    <dbReference type="NCBI Taxonomy" id="71717"/>
    <lineage>
        <taxon>Eukaryota</taxon>
        <taxon>Fungi</taxon>
        <taxon>Dikarya</taxon>
        <taxon>Basidiomycota</taxon>
        <taxon>Agaricomycotina</taxon>
        <taxon>Agaricomycetes</taxon>
        <taxon>Agaricomycetidae</taxon>
        <taxon>Agaricales</taxon>
        <taxon>Agaricineae</taxon>
        <taxon>Psathyrellaceae</taxon>
        <taxon>Coprinellus</taxon>
    </lineage>
</organism>
<evidence type="ECO:0000256" key="4">
    <source>
        <dbReference type="ARBA" id="ARBA00022617"/>
    </source>
</evidence>
<keyword evidence="5" id="KW-0812">Transmembrane</keyword>
<dbReference type="PROSITE" id="PS00086">
    <property type="entry name" value="CYTOCHROME_P450"/>
    <property type="match status" value="1"/>
</dbReference>
<dbReference type="InterPro" id="IPR036396">
    <property type="entry name" value="Cyt_P450_sf"/>
</dbReference>
<evidence type="ECO:0000256" key="8">
    <source>
        <dbReference type="ARBA" id="ARBA00023002"/>
    </source>
</evidence>
<evidence type="ECO:0000256" key="5">
    <source>
        <dbReference type="ARBA" id="ARBA00022692"/>
    </source>
</evidence>
<keyword evidence="10 13" id="KW-0503">Monooxygenase</keyword>
<evidence type="ECO:0000256" key="11">
    <source>
        <dbReference type="ARBA" id="ARBA00023136"/>
    </source>
</evidence>
<keyword evidence="8 13" id="KW-0560">Oxidoreductase</keyword>
<protein>
    <submittedName>
        <fullName evidence="14">Cytochrome P450</fullName>
    </submittedName>
</protein>
<evidence type="ECO:0000256" key="10">
    <source>
        <dbReference type="ARBA" id="ARBA00023033"/>
    </source>
</evidence>
<comment type="similarity">
    <text evidence="3 13">Belongs to the cytochrome P450 family.</text>
</comment>
<gene>
    <name evidence="14" type="ORF">FA13DRAFT_25553</name>
</gene>
<feature type="binding site" description="axial binding residue" evidence="12">
    <location>
        <position position="446"/>
    </location>
    <ligand>
        <name>heme</name>
        <dbReference type="ChEBI" id="CHEBI:30413"/>
    </ligand>
    <ligandPart>
        <name>Fe</name>
        <dbReference type="ChEBI" id="CHEBI:18248"/>
    </ligandPart>
</feature>
<evidence type="ECO:0000256" key="13">
    <source>
        <dbReference type="RuleBase" id="RU000461"/>
    </source>
</evidence>
<comment type="subcellular location">
    <subcellularLocation>
        <location evidence="2">Membrane</location>
    </subcellularLocation>
</comment>
<dbReference type="OrthoDB" id="1844152at2759"/>
<dbReference type="PANTHER" id="PTHR46206">
    <property type="entry name" value="CYTOCHROME P450"/>
    <property type="match status" value="1"/>
</dbReference>
<evidence type="ECO:0000256" key="3">
    <source>
        <dbReference type="ARBA" id="ARBA00010617"/>
    </source>
</evidence>
<sequence length="503" mass="56543">MVFLVQCVGLALAGWLSYEWHRFRIIRRKVEHIPAVGPDNFLGAYLSAWKFFICGQRMIEEGYQKYHGGVFRVATFETSSRWLIIGAGPQFADDIRRTNDEMMDVVEPAIEYLQMDWTFGAGKDMRHRDGEHHLMALKGLMTRNLASCFGDIQKEVEISFKAFLPATERWTSYPVRETLLHIVTQTTNRFFIGLPLCRDREYCVAMEKFAGKFILSAYAINLSPAFLRPIIARFTSNAEGTLKVIQARLGPTIEARLKEDSDKSNDMITWLLDCAPDRYRNVDDVVFRLLLTNFAAIHSTTITISDILFHLAVHQEYIAPLRVEIEDVVGANGWTKDAMAQLHKLDSFMKEVARMGGVQIVAGTRKTKKDFTFSNGVTVPKGFTITSASGAQHYDPSLYEHPDVFDGNRFLAAKGADQGDGLKQAKQQMVALDTNYLLFGLGRHACPGRFLAVNELKAIAGYVLLNYDVKLEGGANVPPGGLFFGTARSANVSARILFRKRRS</sequence>
<accession>A0A4Y7U0J2</accession>